<keyword evidence="6" id="KW-1133">Transmembrane helix</keyword>
<dbReference type="SUPFAM" id="SSF53756">
    <property type="entry name" value="UDP-Glycosyltransferase/glycogen phosphorylase"/>
    <property type="match status" value="1"/>
</dbReference>
<dbReference type="FunFam" id="3.40.50.2000:FF:000021">
    <property type="entry name" value="UDP-glucuronosyltransferase"/>
    <property type="match status" value="1"/>
</dbReference>
<evidence type="ECO:0000313" key="8">
    <source>
        <dbReference type="Proteomes" id="UP000030665"/>
    </source>
</evidence>
<dbReference type="InterPro" id="IPR002213">
    <property type="entry name" value="UDP_glucos_trans"/>
</dbReference>
<dbReference type="CDD" id="cd03784">
    <property type="entry name" value="GT1_Gtf-like"/>
    <property type="match status" value="1"/>
</dbReference>
<dbReference type="PANTHER" id="PTHR48043:SF145">
    <property type="entry name" value="FI06409P-RELATED"/>
    <property type="match status" value="1"/>
</dbReference>
<keyword evidence="6" id="KW-0472">Membrane</keyword>
<keyword evidence="6" id="KW-0812">Transmembrane</keyword>
<dbReference type="OrthoDB" id="5835829at2759"/>
<comment type="similarity">
    <text evidence="1">Belongs to the UDP-glycosyltransferase family.</text>
</comment>
<organism evidence="7 8">
    <name type="scientific">Trichuris trichiura</name>
    <name type="common">Whipworm</name>
    <name type="synonym">Trichocephalus trichiurus</name>
    <dbReference type="NCBI Taxonomy" id="36087"/>
    <lineage>
        <taxon>Eukaryota</taxon>
        <taxon>Metazoa</taxon>
        <taxon>Ecdysozoa</taxon>
        <taxon>Nematoda</taxon>
        <taxon>Enoplea</taxon>
        <taxon>Dorylaimia</taxon>
        <taxon>Trichinellida</taxon>
        <taxon>Trichuridae</taxon>
        <taxon>Trichuris</taxon>
    </lineage>
</organism>
<feature type="transmembrane region" description="Helical" evidence="6">
    <location>
        <begin position="493"/>
        <end position="515"/>
    </location>
</feature>
<protein>
    <recommendedName>
        <fullName evidence="2">glucuronosyltransferase</fullName>
        <ecNumber evidence="2">2.4.1.17</ecNumber>
    </recommendedName>
</protein>
<dbReference type="PANTHER" id="PTHR48043">
    <property type="entry name" value="EG:EG0003.4 PROTEIN-RELATED"/>
    <property type="match status" value="1"/>
</dbReference>
<sequence length="525" mass="59492">MFALTDRSVHDALLLLLCFTVSANGLEVLLYSFGMSRSHAMFTNRFATALTMQGHHVTTLLAPTRPEVKLPKFPNKEDLFVVAPEEIASNFRKMEQNTLGKIINGKSVMWQLVIMLRSMHNMMMTTCSTIANDAVIRGRIRDNHYDVIMTHCIDTCLFGLIDQTHNASIICLSAGNYVTDFMAMLMAIPSNPSYIPHFFTAMSDVMTFPERMTNAIIQWTVRTLLQLPISTLHKQMELLRRLTNSTVPNIFEIAKPDGLIMNGEQFIDFPRPMLHDITYMGDFESSSKKNLSEEWLNLLNQSSNGIIIFSLGSVVKENLIEEKTKVELLEAFQRFPQFTIVWKLDDSNFLKDHTLPPHVHAFDWLPQRQLLNSGKVKLFITHAGYNSLLEITLAGVPMIMIPLFGDQPGNAARAVRHKLGLQLPITKITADTMEEKMRLLLDNDKFAARAKAFSAMLRDKIAPNEQLTMKRLERMVNGKRNFKLLKATNLPSLIALCLDVISFIALIIIVMTIVIHTQSKEAEQP</sequence>
<dbReference type="AlphaFoldDB" id="A0A077YX48"/>
<reference evidence="7" key="1">
    <citation type="submission" date="2014-01" db="EMBL/GenBank/DDBJ databases">
        <authorList>
            <person name="Aslett M."/>
        </authorList>
    </citation>
    <scope>NUCLEOTIDE SEQUENCE</scope>
</reference>
<reference evidence="7" key="2">
    <citation type="submission" date="2014-03" db="EMBL/GenBank/DDBJ databases">
        <title>The whipworm genome and dual-species transcriptomics of an intimate host-pathogen interaction.</title>
        <authorList>
            <person name="Foth B.J."/>
            <person name="Tsai I.J."/>
            <person name="Reid A.J."/>
            <person name="Bancroft A.J."/>
            <person name="Nichol S."/>
            <person name="Tracey A."/>
            <person name="Holroyd N."/>
            <person name="Cotton J.A."/>
            <person name="Stanley E.J."/>
            <person name="Zarowiecki M."/>
            <person name="Liu J.Z."/>
            <person name="Huckvale T."/>
            <person name="Cooper P.J."/>
            <person name="Grencis R.K."/>
            <person name="Berriman M."/>
        </authorList>
    </citation>
    <scope>NUCLEOTIDE SEQUENCE [LARGE SCALE GENOMIC DNA]</scope>
</reference>
<dbReference type="Pfam" id="PF00201">
    <property type="entry name" value="UDPGT"/>
    <property type="match status" value="1"/>
</dbReference>
<keyword evidence="4" id="KW-0808">Transferase</keyword>
<keyword evidence="3" id="KW-0328">Glycosyltransferase</keyword>
<accession>A0A077YX48</accession>
<evidence type="ECO:0000256" key="1">
    <source>
        <dbReference type="ARBA" id="ARBA00009995"/>
    </source>
</evidence>
<evidence type="ECO:0000256" key="5">
    <source>
        <dbReference type="ARBA" id="ARBA00047475"/>
    </source>
</evidence>
<gene>
    <name evidence="7" type="ORF">TTRE_0000085401</name>
</gene>
<dbReference type="STRING" id="36087.A0A077YX48"/>
<dbReference type="EC" id="2.4.1.17" evidence="2"/>
<name>A0A077YX48_TRITR</name>
<dbReference type="Proteomes" id="UP000030665">
    <property type="component" value="Unassembled WGS sequence"/>
</dbReference>
<keyword evidence="8" id="KW-1185">Reference proteome</keyword>
<proteinExistence type="inferred from homology"/>
<evidence type="ECO:0000256" key="4">
    <source>
        <dbReference type="ARBA" id="ARBA00022679"/>
    </source>
</evidence>
<evidence type="ECO:0000256" key="2">
    <source>
        <dbReference type="ARBA" id="ARBA00012544"/>
    </source>
</evidence>
<dbReference type="EMBL" id="HG805826">
    <property type="protein sequence ID" value="CDW52592.1"/>
    <property type="molecule type" value="Genomic_DNA"/>
</dbReference>
<dbReference type="GO" id="GO:0015020">
    <property type="term" value="F:glucuronosyltransferase activity"/>
    <property type="evidence" value="ECO:0007669"/>
    <property type="project" value="UniProtKB-EC"/>
</dbReference>
<evidence type="ECO:0000313" key="7">
    <source>
        <dbReference type="EMBL" id="CDW52592.1"/>
    </source>
</evidence>
<evidence type="ECO:0000256" key="3">
    <source>
        <dbReference type="ARBA" id="ARBA00022676"/>
    </source>
</evidence>
<comment type="catalytic activity">
    <reaction evidence="5">
        <text>glucuronate acceptor + UDP-alpha-D-glucuronate = acceptor beta-D-glucuronoside + UDP + H(+)</text>
        <dbReference type="Rhea" id="RHEA:21032"/>
        <dbReference type="ChEBI" id="CHEBI:15378"/>
        <dbReference type="ChEBI" id="CHEBI:58052"/>
        <dbReference type="ChEBI" id="CHEBI:58223"/>
        <dbReference type="ChEBI" id="CHEBI:132367"/>
        <dbReference type="ChEBI" id="CHEBI:132368"/>
        <dbReference type="EC" id="2.4.1.17"/>
    </reaction>
</comment>
<evidence type="ECO:0000256" key="6">
    <source>
        <dbReference type="SAM" id="Phobius"/>
    </source>
</evidence>
<dbReference type="InterPro" id="IPR050271">
    <property type="entry name" value="UDP-glycosyltransferase"/>
</dbReference>
<dbReference type="Gene3D" id="3.40.50.2000">
    <property type="entry name" value="Glycogen Phosphorylase B"/>
    <property type="match status" value="1"/>
</dbReference>